<proteinExistence type="predicted"/>
<organism evidence="2">
    <name type="scientific">Musa acuminata</name>
    <name type="common">Banana</name>
    <name type="synonym">Musa cavendishii</name>
    <dbReference type="NCBI Taxonomy" id="4641"/>
    <lineage>
        <taxon>Eukaryota</taxon>
        <taxon>Viridiplantae</taxon>
        <taxon>Streptophyta</taxon>
        <taxon>Embryophyta</taxon>
        <taxon>Tracheophyta</taxon>
        <taxon>Spermatophyta</taxon>
        <taxon>Magnoliopsida</taxon>
        <taxon>Liliopsida</taxon>
        <taxon>Zingiberales</taxon>
        <taxon>Musaceae</taxon>
        <taxon>Musa</taxon>
    </lineage>
</organism>
<feature type="compositionally biased region" description="Basic residues" evidence="1">
    <location>
        <begin position="149"/>
        <end position="161"/>
    </location>
</feature>
<sequence>MRLLPMQISATVNLAEQQKAPKLIAESTWNYEAHGITLVVVRKSCTSRVAGPTRRTPRPVDSVNGKALFPERCLGQGRKTTILSFPRGGQSPRGACHFDVLVRSGALGCDTSSRRIWSRKHYKRRRPPSFPPQPPPLPRRCRAPLPSPRKNHQLRSRRRPHLSSPNGPPPFRLSTAAEPPP</sequence>
<dbReference type="EMBL" id="AC186756">
    <property type="protein sequence ID" value="ABF70166.1"/>
    <property type="molecule type" value="Genomic_DNA"/>
</dbReference>
<feature type="compositionally biased region" description="Pro residues" evidence="1">
    <location>
        <begin position="128"/>
        <end position="138"/>
    </location>
</feature>
<reference evidence="2" key="1">
    <citation type="submission" date="2006-05" db="EMBL/GenBank/DDBJ databases">
        <authorList>
            <person name="Town C.D."/>
            <person name="Ronning C.M."/>
            <person name="Cheung F."/>
            <person name="Haas B.J."/>
            <person name="Althoff R."/>
            <person name="Arbogast T."/>
            <person name="Hine E."/>
            <person name="Piffanelli P."/>
            <person name="Tallon L.J."/>
        </authorList>
    </citation>
    <scope>NUCLEOTIDE SEQUENCE</scope>
</reference>
<evidence type="ECO:0000256" key="1">
    <source>
        <dbReference type="SAM" id="MobiDB-lite"/>
    </source>
</evidence>
<evidence type="ECO:0000313" key="2">
    <source>
        <dbReference type="EMBL" id="ABF70166.1"/>
    </source>
</evidence>
<dbReference type="AlphaFoldDB" id="Q1ENZ1"/>
<accession>Q1ENZ1</accession>
<protein>
    <submittedName>
        <fullName evidence="2">Uncharacterized protein</fullName>
    </submittedName>
</protein>
<feature type="region of interest" description="Disordered" evidence="1">
    <location>
        <begin position="121"/>
        <end position="181"/>
    </location>
</feature>
<name>Q1ENZ1_MUSAC</name>
<gene>
    <name evidence="2" type="ORF">MA4_112I10.58</name>
</gene>